<evidence type="ECO:0000313" key="7">
    <source>
        <dbReference type="EMBL" id="KXI16272.1"/>
    </source>
</evidence>
<dbReference type="PATRIC" id="fig|2702.101.peg.1133"/>
<organism evidence="7 8">
    <name type="scientific">Gardnerella vaginalis</name>
    <dbReference type="NCBI Taxonomy" id="2702"/>
    <lineage>
        <taxon>Bacteria</taxon>
        <taxon>Bacillati</taxon>
        <taxon>Actinomycetota</taxon>
        <taxon>Actinomycetes</taxon>
        <taxon>Bifidobacteriales</taxon>
        <taxon>Bifidobacteriaceae</taxon>
        <taxon>Gardnerella</taxon>
    </lineage>
</organism>
<dbReference type="EMBL" id="LSRC01000048">
    <property type="protein sequence ID" value="KXI16272.1"/>
    <property type="molecule type" value="Genomic_DNA"/>
</dbReference>
<dbReference type="PANTHER" id="PTHR43335:SF4">
    <property type="entry name" value="ABC TRANSPORTER, ATP-BINDING PROTEIN"/>
    <property type="match status" value="1"/>
</dbReference>
<evidence type="ECO:0000259" key="6">
    <source>
        <dbReference type="PROSITE" id="PS50893"/>
    </source>
</evidence>
<feature type="region of interest" description="Disordered" evidence="5">
    <location>
        <begin position="349"/>
        <end position="379"/>
    </location>
</feature>
<dbReference type="InterPro" id="IPR003593">
    <property type="entry name" value="AAA+_ATPase"/>
</dbReference>
<evidence type="ECO:0000313" key="8">
    <source>
        <dbReference type="Proteomes" id="UP000070505"/>
    </source>
</evidence>
<gene>
    <name evidence="7" type="ORF">HMPREF3230_01146</name>
</gene>
<keyword evidence="3" id="KW-0547">Nucleotide-binding</keyword>
<evidence type="ECO:0000256" key="2">
    <source>
        <dbReference type="ARBA" id="ARBA00022448"/>
    </source>
</evidence>
<dbReference type="Pfam" id="PF00005">
    <property type="entry name" value="ABC_tran"/>
    <property type="match status" value="1"/>
</dbReference>
<feature type="domain" description="ABC transporter" evidence="6">
    <location>
        <begin position="2"/>
        <end position="227"/>
    </location>
</feature>
<evidence type="ECO:0000256" key="4">
    <source>
        <dbReference type="ARBA" id="ARBA00022840"/>
    </source>
</evidence>
<evidence type="ECO:0000256" key="5">
    <source>
        <dbReference type="SAM" id="MobiDB-lite"/>
    </source>
</evidence>
<comment type="similarity">
    <text evidence="1">Belongs to the ABC transporter superfamily.</text>
</comment>
<dbReference type="SUPFAM" id="SSF52540">
    <property type="entry name" value="P-loop containing nucleoside triphosphate hydrolases"/>
    <property type="match status" value="1"/>
</dbReference>
<proteinExistence type="inferred from homology"/>
<dbReference type="GO" id="GO:0016887">
    <property type="term" value="F:ATP hydrolysis activity"/>
    <property type="evidence" value="ECO:0007669"/>
    <property type="project" value="InterPro"/>
</dbReference>
<comment type="caution">
    <text evidence="7">The sequence shown here is derived from an EMBL/GenBank/DDBJ whole genome shotgun (WGS) entry which is preliminary data.</text>
</comment>
<dbReference type="InterPro" id="IPR003439">
    <property type="entry name" value="ABC_transporter-like_ATP-bd"/>
</dbReference>
<feature type="compositionally biased region" description="Low complexity" evidence="5">
    <location>
        <begin position="349"/>
        <end position="373"/>
    </location>
</feature>
<keyword evidence="4 7" id="KW-0067">ATP-binding</keyword>
<reference evidence="7 8" key="1">
    <citation type="submission" date="2016-02" db="EMBL/GenBank/DDBJ databases">
        <authorList>
            <person name="Wen L."/>
            <person name="He K."/>
            <person name="Yang H."/>
        </authorList>
    </citation>
    <scope>NUCLEOTIDE SEQUENCE [LARGE SCALE GENOMIC DNA]</scope>
    <source>
        <strain evidence="7 8">CMW7778B</strain>
    </source>
</reference>
<dbReference type="InterPro" id="IPR027417">
    <property type="entry name" value="P-loop_NTPase"/>
</dbReference>
<accession>A0A135Z3Q5</accession>
<protein>
    <submittedName>
        <fullName evidence="7">ABC transporter, ATP-binding protein</fullName>
    </submittedName>
</protein>
<evidence type="ECO:0000256" key="1">
    <source>
        <dbReference type="ARBA" id="ARBA00005417"/>
    </source>
</evidence>
<dbReference type="SMART" id="SM00382">
    <property type="entry name" value="AAA"/>
    <property type="match status" value="1"/>
</dbReference>
<sequence length="379" mass="42439">MIEIQNITKLYNEKCALDNVSFVAKNGRVTGLIGPNGSGKSTLIRCALGLTNLTSGKVLFDGVVYKNLQSPIETVGSVLDMKIEDYSKSAISYLNRIAETYGIEKSRVLEVINLAGIAYIKNMKIRAMSTGMRKRLSVAIALLADPHNLILDEPFHGLDSDGINWMRDLCKYYAKTGGSVLVSSNTISEIANVADDIVIIAHGNILLQDNVRNFAENYSHYSAIRVITPEPKKLLYIMQSQHRECTVTRVDNKNDDIQEGVAFIICNADITALSRSFANQQLITYQINSESPSLEAAYISITKNHMQYVSIPKSEYENIAGNVGNQPIYQQPQYIQQYEQQYQQALQQQYSQAQYNPPKSYSSQPYSQQSQYNTQGEVR</sequence>
<dbReference type="Gene3D" id="3.40.50.300">
    <property type="entry name" value="P-loop containing nucleotide triphosphate hydrolases"/>
    <property type="match status" value="1"/>
</dbReference>
<evidence type="ECO:0000256" key="3">
    <source>
        <dbReference type="ARBA" id="ARBA00022741"/>
    </source>
</evidence>
<dbReference type="Proteomes" id="UP000070505">
    <property type="component" value="Unassembled WGS sequence"/>
</dbReference>
<dbReference type="RefSeq" id="WP_075523879.1">
    <property type="nucleotide sequence ID" value="NZ_KQ961872.1"/>
</dbReference>
<keyword evidence="2" id="KW-0813">Transport</keyword>
<dbReference type="AlphaFoldDB" id="A0A135Z3Q5"/>
<name>A0A135Z3Q5_GARVA</name>
<dbReference type="GO" id="GO:0005524">
    <property type="term" value="F:ATP binding"/>
    <property type="evidence" value="ECO:0007669"/>
    <property type="project" value="UniProtKB-KW"/>
</dbReference>
<dbReference type="PANTHER" id="PTHR43335">
    <property type="entry name" value="ABC TRANSPORTER, ATP-BINDING PROTEIN"/>
    <property type="match status" value="1"/>
</dbReference>
<dbReference type="PROSITE" id="PS50893">
    <property type="entry name" value="ABC_TRANSPORTER_2"/>
    <property type="match status" value="1"/>
</dbReference>